<dbReference type="EMBL" id="QXWK01000014">
    <property type="protein sequence ID" value="NBH61706.1"/>
    <property type="molecule type" value="Genomic_DNA"/>
</dbReference>
<protein>
    <submittedName>
        <fullName evidence="1">2-amino-4-ketopentanoate thiolase</fullName>
    </submittedName>
</protein>
<reference evidence="1 2" key="1">
    <citation type="submission" date="2018-08" db="EMBL/GenBank/DDBJ databases">
        <title>Murine metabolic-syndrome-specific gut microbial biobank.</title>
        <authorList>
            <person name="Liu C."/>
        </authorList>
    </citation>
    <scope>NUCLEOTIDE SEQUENCE [LARGE SCALE GENOMIC DNA]</scope>
    <source>
        <strain evidence="1 2">28</strain>
    </source>
</reference>
<dbReference type="InterPro" id="IPR047755">
    <property type="entry name" value="OrtA"/>
</dbReference>
<dbReference type="Proteomes" id="UP000446866">
    <property type="component" value="Unassembled WGS sequence"/>
</dbReference>
<gene>
    <name evidence="1" type="ORF">D0435_08580</name>
</gene>
<organism evidence="1 2">
    <name type="scientific">Anaerotruncus colihominis</name>
    <dbReference type="NCBI Taxonomy" id="169435"/>
    <lineage>
        <taxon>Bacteria</taxon>
        <taxon>Bacillati</taxon>
        <taxon>Bacillota</taxon>
        <taxon>Clostridia</taxon>
        <taxon>Eubacteriales</taxon>
        <taxon>Oscillospiraceae</taxon>
        <taxon>Anaerotruncus</taxon>
    </lineage>
</organism>
<sequence length="100" mass="11367">MAKRGDWVRIHAIVLKAAERTAKIPEDTQRCDLQQWTKGFLQEEAAEVGDEVTVKTAVGRMVKGTLIEEGPYYTHSYGKFVPEIIDIDKQLREIMFGGEK</sequence>
<keyword evidence="2" id="KW-1185">Reference proteome</keyword>
<evidence type="ECO:0000313" key="1">
    <source>
        <dbReference type="EMBL" id="NBH61706.1"/>
    </source>
</evidence>
<dbReference type="RefSeq" id="WP_160201990.1">
    <property type="nucleotide sequence ID" value="NZ_QXWK01000014.1"/>
</dbReference>
<dbReference type="AlphaFoldDB" id="A0A845QJE3"/>
<accession>A0A845QJE3</accession>
<dbReference type="Pfam" id="PF22010">
    <property type="entry name" value="OrtA"/>
    <property type="match status" value="1"/>
</dbReference>
<name>A0A845QJE3_9FIRM</name>
<dbReference type="NCBIfam" id="NF040739">
    <property type="entry name" value="ornith_OrtA"/>
    <property type="match status" value="1"/>
</dbReference>
<evidence type="ECO:0000313" key="2">
    <source>
        <dbReference type="Proteomes" id="UP000446866"/>
    </source>
</evidence>
<proteinExistence type="predicted"/>
<comment type="caution">
    <text evidence="1">The sequence shown here is derived from an EMBL/GenBank/DDBJ whole genome shotgun (WGS) entry which is preliminary data.</text>
</comment>